<dbReference type="AlphaFoldDB" id="A0A644ZJW0"/>
<accession>A0A644ZJW0</accession>
<gene>
    <name evidence="1" type="ORF">SDC9_87666</name>
</gene>
<dbReference type="EMBL" id="VSSQ01009216">
    <property type="protein sequence ID" value="MPM41017.1"/>
    <property type="molecule type" value="Genomic_DNA"/>
</dbReference>
<organism evidence="1">
    <name type="scientific">bioreactor metagenome</name>
    <dbReference type="NCBI Taxonomy" id="1076179"/>
    <lineage>
        <taxon>unclassified sequences</taxon>
        <taxon>metagenomes</taxon>
        <taxon>ecological metagenomes</taxon>
    </lineage>
</organism>
<evidence type="ECO:0000313" key="1">
    <source>
        <dbReference type="EMBL" id="MPM41017.1"/>
    </source>
</evidence>
<comment type="caution">
    <text evidence="1">The sequence shown here is derived from an EMBL/GenBank/DDBJ whole genome shotgun (WGS) entry which is preliminary data.</text>
</comment>
<sequence length="122" mass="14108">MRINGREGIEKVIAICGNRGCPFIEPGIDFRLQNLRLHPAALIVSGDNENIVVLHPRDVTDRITPSILARRGDIKHGIVFSKRRTELSAVRVEQVHPFYYITRRRFLFLHRILHPLQSTYSQ</sequence>
<reference evidence="1" key="1">
    <citation type="submission" date="2019-08" db="EMBL/GenBank/DDBJ databases">
        <authorList>
            <person name="Kucharzyk K."/>
            <person name="Murdoch R.W."/>
            <person name="Higgins S."/>
            <person name="Loffler F."/>
        </authorList>
    </citation>
    <scope>NUCLEOTIDE SEQUENCE</scope>
</reference>
<protein>
    <submittedName>
        <fullName evidence="1">Uncharacterized protein</fullName>
    </submittedName>
</protein>
<proteinExistence type="predicted"/>
<name>A0A644ZJW0_9ZZZZ</name>